<keyword evidence="3" id="KW-1185">Reference proteome</keyword>
<sequence length="182" mass="20444">MQHLKTEQLIEGLEIILQSPKDNGGVEMIVRRPKENEREVLDVGQLDLELGLVGDNWKTRGSSRTNDGFGHPLMQLNLMNSRTIELLAQTKVRWPLAGDQFFVDFDLSEENIPPGTRLSLGTAIIERTNIPHLGCKKFVERFGMDAMKFVNSKQGKLLNLRGVNAKVITPGVVKANDRIKKL</sequence>
<feature type="domain" description="MOSC" evidence="1">
    <location>
        <begin position="38"/>
        <end position="182"/>
    </location>
</feature>
<dbReference type="EMBL" id="JAVRHV010000001">
    <property type="protein sequence ID" value="MDT0552509.1"/>
    <property type="molecule type" value="Genomic_DNA"/>
</dbReference>
<evidence type="ECO:0000259" key="1">
    <source>
        <dbReference type="PROSITE" id="PS51340"/>
    </source>
</evidence>
<dbReference type="PANTHER" id="PTHR30212:SF2">
    <property type="entry name" value="PROTEIN YIIM"/>
    <property type="match status" value="1"/>
</dbReference>
<dbReference type="SUPFAM" id="SSF50800">
    <property type="entry name" value="PK beta-barrel domain-like"/>
    <property type="match status" value="1"/>
</dbReference>
<evidence type="ECO:0000313" key="3">
    <source>
        <dbReference type="Proteomes" id="UP001252186"/>
    </source>
</evidence>
<organism evidence="2 3">
    <name type="scientific">Urechidicola vernalis</name>
    <dbReference type="NCBI Taxonomy" id="3075600"/>
    <lineage>
        <taxon>Bacteria</taxon>
        <taxon>Pseudomonadati</taxon>
        <taxon>Bacteroidota</taxon>
        <taxon>Flavobacteriia</taxon>
        <taxon>Flavobacteriales</taxon>
        <taxon>Flavobacteriaceae</taxon>
        <taxon>Urechidicola</taxon>
    </lineage>
</organism>
<evidence type="ECO:0000313" key="2">
    <source>
        <dbReference type="EMBL" id="MDT0552509.1"/>
    </source>
</evidence>
<dbReference type="PANTHER" id="PTHR30212">
    <property type="entry name" value="PROTEIN YIIM"/>
    <property type="match status" value="1"/>
</dbReference>
<dbReference type="Proteomes" id="UP001252186">
    <property type="component" value="Unassembled WGS sequence"/>
</dbReference>
<dbReference type="InterPro" id="IPR005302">
    <property type="entry name" value="MoCF_Sase_C"/>
</dbReference>
<name>A0ABU2Y4C7_9FLAO</name>
<dbReference type="InterPro" id="IPR011037">
    <property type="entry name" value="Pyrv_Knase-like_insert_dom_sf"/>
</dbReference>
<reference evidence="2 3" key="1">
    <citation type="submission" date="2023-09" db="EMBL/GenBank/DDBJ databases">
        <authorList>
            <person name="Rey-Velasco X."/>
        </authorList>
    </citation>
    <scope>NUCLEOTIDE SEQUENCE [LARGE SCALE GENOMIC DNA]</scope>
    <source>
        <strain evidence="2 3">P050</strain>
    </source>
</reference>
<dbReference type="PROSITE" id="PS51340">
    <property type="entry name" value="MOSC"/>
    <property type="match status" value="1"/>
</dbReference>
<gene>
    <name evidence="2" type="ORF">RM519_04565</name>
</gene>
<dbReference type="InterPro" id="IPR052353">
    <property type="entry name" value="Benzoxazolinone_Detox_Enz"/>
</dbReference>
<proteinExistence type="predicted"/>
<comment type="caution">
    <text evidence="2">The sequence shown here is derived from an EMBL/GenBank/DDBJ whole genome shotgun (WGS) entry which is preliminary data.</text>
</comment>
<accession>A0ABU2Y4C7</accession>
<dbReference type="Gene3D" id="2.40.33.20">
    <property type="entry name" value="PK beta-barrel domain-like"/>
    <property type="match status" value="1"/>
</dbReference>
<dbReference type="RefSeq" id="WP_311592378.1">
    <property type="nucleotide sequence ID" value="NZ_JAVRHV010000001.1"/>
</dbReference>
<protein>
    <recommendedName>
        <fullName evidence="1">MOSC domain-containing protein</fullName>
    </recommendedName>
</protein>